<dbReference type="RefSeq" id="WP_142536501.1">
    <property type="nucleotide sequence ID" value="NZ_SGJB01000017.1"/>
</dbReference>
<keyword evidence="5 8" id="KW-0812">Transmembrane</keyword>
<keyword evidence="6 8" id="KW-1133">Transmembrane helix</keyword>
<reference evidence="9 10" key="1">
    <citation type="submission" date="2019-02" db="EMBL/GenBank/DDBJ databases">
        <title>Peptostreptococcaceae bacterium ZHW00191 nov., a new bacterium isolated from the human gut.</title>
        <authorList>
            <person name="Zhou H.-W."/>
            <person name="Chen X.-J."/>
        </authorList>
    </citation>
    <scope>NUCLEOTIDE SEQUENCE [LARGE SCALE GENOMIC DNA]</scope>
    <source>
        <strain evidence="9 10">ZHW00191</strain>
    </source>
</reference>
<accession>A0A544QTN2</accession>
<comment type="caution">
    <text evidence="9">The sequence shown here is derived from an EMBL/GenBank/DDBJ whole genome shotgun (WGS) entry which is preliminary data.</text>
</comment>
<evidence type="ECO:0000256" key="7">
    <source>
        <dbReference type="ARBA" id="ARBA00023136"/>
    </source>
</evidence>
<keyword evidence="7 8" id="KW-0472">Membrane</keyword>
<dbReference type="FunFam" id="1.10.3470.10:FF:000001">
    <property type="entry name" value="Vitamin B12 ABC transporter permease BtuC"/>
    <property type="match status" value="1"/>
</dbReference>
<comment type="subcellular location">
    <subcellularLocation>
        <location evidence="1">Cell membrane</location>
        <topology evidence="1">Multi-pass membrane protein</topology>
    </subcellularLocation>
</comment>
<dbReference type="Proteomes" id="UP000317863">
    <property type="component" value="Unassembled WGS sequence"/>
</dbReference>
<evidence type="ECO:0000256" key="1">
    <source>
        <dbReference type="ARBA" id="ARBA00004651"/>
    </source>
</evidence>
<evidence type="ECO:0000256" key="3">
    <source>
        <dbReference type="ARBA" id="ARBA00022448"/>
    </source>
</evidence>
<organism evidence="9 10">
    <name type="scientific">Peptacetobacter hominis</name>
    <dbReference type="NCBI Taxonomy" id="2743610"/>
    <lineage>
        <taxon>Bacteria</taxon>
        <taxon>Bacillati</taxon>
        <taxon>Bacillota</taxon>
        <taxon>Clostridia</taxon>
        <taxon>Peptostreptococcales</taxon>
        <taxon>Peptostreptococcaceae</taxon>
        <taxon>Peptacetobacter</taxon>
    </lineage>
</organism>
<feature type="transmembrane region" description="Helical" evidence="8">
    <location>
        <begin position="93"/>
        <end position="114"/>
    </location>
</feature>
<dbReference type="PANTHER" id="PTHR30472:SF1">
    <property type="entry name" value="FE(3+) DICITRATE TRANSPORT SYSTEM PERMEASE PROTEIN FECC-RELATED"/>
    <property type="match status" value="1"/>
</dbReference>
<dbReference type="Gene3D" id="1.10.3470.10">
    <property type="entry name" value="ABC transporter involved in vitamin B12 uptake, BtuC"/>
    <property type="match status" value="1"/>
</dbReference>
<dbReference type="CDD" id="cd06550">
    <property type="entry name" value="TM_ABC_iron-siderophores_like"/>
    <property type="match status" value="1"/>
</dbReference>
<gene>
    <name evidence="9" type="ORF">EXD82_08575</name>
</gene>
<feature type="transmembrane region" description="Helical" evidence="8">
    <location>
        <begin position="152"/>
        <end position="172"/>
    </location>
</feature>
<evidence type="ECO:0000256" key="8">
    <source>
        <dbReference type="SAM" id="Phobius"/>
    </source>
</evidence>
<dbReference type="GO" id="GO:0005886">
    <property type="term" value="C:plasma membrane"/>
    <property type="evidence" value="ECO:0007669"/>
    <property type="project" value="UniProtKB-SubCell"/>
</dbReference>
<feature type="transmembrane region" description="Helical" evidence="8">
    <location>
        <begin position="241"/>
        <end position="265"/>
    </location>
</feature>
<dbReference type="OrthoDB" id="9792889at2"/>
<sequence length="331" mass="35485">MTAISNRNKIIIAAGMLLLFLGILLSLFAGSMDLSFSDIIHGIFYYDGSNIKDQLIRDVRIPRIISSILIGGMLSLSGAAIQGVIKNPVAEPSILGVNQGAVFAVSISSVYGISSGGFGLFMMSFAGAVFSGIFLLFFLLSDSRNQTVSRMLLMGTSISMFFISMASIVAIIGNRSQELAFWISGGLRNVDWTDVVFLSVIGILFSILLILQAGKINLISLGDESAVGLGISPEKIKISTILFIIPICAVSVSVAGSISFIGLFVPHIIRKLSGSDYRYLLPLSFIYGSVLLVYSDILARTISAPYELPVGLFTTAIGIPVFLMLVRKESK</sequence>
<feature type="transmembrane region" description="Helical" evidence="8">
    <location>
        <begin position="61"/>
        <end position="81"/>
    </location>
</feature>
<protein>
    <submittedName>
        <fullName evidence="9">Iron ABC transporter permease</fullName>
    </submittedName>
</protein>
<evidence type="ECO:0000256" key="5">
    <source>
        <dbReference type="ARBA" id="ARBA00022692"/>
    </source>
</evidence>
<keyword evidence="10" id="KW-1185">Reference proteome</keyword>
<evidence type="ECO:0000256" key="2">
    <source>
        <dbReference type="ARBA" id="ARBA00007935"/>
    </source>
</evidence>
<feature type="transmembrane region" description="Helical" evidence="8">
    <location>
        <begin position="192"/>
        <end position="211"/>
    </location>
</feature>
<name>A0A544QTN2_9FIRM</name>
<dbReference type="Pfam" id="PF01032">
    <property type="entry name" value="FecCD"/>
    <property type="match status" value="1"/>
</dbReference>
<dbReference type="PANTHER" id="PTHR30472">
    <property type="entry name" value="FERRIC ENTEROBACTIN TRANSPORT SYSTEM PERMEASE PROTEIN"/>
    <property type="match status" value="1"/>
</dbReference>
<dbReference type="InterPro" id="IPR037294">
    <property type="entry name" value="ABC_BtuC-like"/>
</dbReference>
<dbReference type="AlphaFoldDB" id="A0A544QTN2"/>
<keyword evidence="3" id="KW-0813">Transport</keyword>
<proteinExistence type="inferred from homology"/>
<evidence type="ECO:0000313" key="10">
    <source>
        <dbReference type="Proteomes" id="UP000317863"/>
    </source>
</evidence>
<dbReference type="SUPFAM" id="SSF81345">
    <property type="entry name" value="ABC transporter involved in vitamin B12 uptake, BtuC"/>
    <property type="match status" value="1"/>
</dbReference>
<dbReference type="EMBL" id="SGJB01000017">
    <property type="protein sequence ID" value="TQQ84047.1"/>
    <property type="molecule type" value="Genomic_DNA"/>
</dbReference>
<dbReference type="GO" id="GO:0022857">
    <property type="term" value="F:transmembrane transporter activity"/>
    <property type="evidence" value="ECO:0007669"/>
    <property type="project" value="InterPro"/>
</dbReference>
<dbReference type="InterPro" id="IPR000522">
    <property type="entry name" value="ABC_transptr_permease_BtuC"/>
</dbReference>
<evidence type="ECO:0000256" key="4">
    <source>
        <dbReference type="ARBA" id="ARBA00022475"/>
    </source>
</evidence>
<comment type="similarity">
    <text evidence="2">Belongs to the binding-protein-dependent transport system permease family. FecCD subfamily.</text>
</comment>
<dbReference type="GO" id="GO:0033214">
    <property type="term" value="P:siderophore-iron import into cell"/>
    <property type="evidence" value="ECO:0007669"/>
    <property type="project" value="TreeGrafter"/>
</dbReference>
<feature type="transmembrane region" description="Helical" evidence="8">
    <location>
        <begin position="277"/>
        <end position="294"/>
    </location>
</feature>
<keyword evidence="4" id="KW-1003">Cell membrane</keyword>
<feature type="transmembrane region" description="Helical" evidence="8">
    <location>
        <begin position="120"/>
        <end position="140"/>
    </location>
</feature>
<evidence type="ECO:0000256" key="6">
    <source>
        <dbReference type="ARBA" id="ARBA00022989"/>
    </source>
</evidence>
<feature type="transmembrane region" description="Helical" evidence="8">
    <location>
        <begin position="306"/>
        <end position="326"/>
    </location>
</feature>
<evidence type="ECO:0000313" key="9">
    <source>
        <dbReference type="EMBL" id="TQQ84047.1"/>
    </source>
</evidence>